<sequence length="66" mass="7110">MMSRQGPREVSRARQLAGEKVRLSSLARPSQTAKAMPNWWQPPAQETPVGTDAASAPAVRLATPGR</sequence>
<comment type="caution">
    <text evidence="2">The sequence shown here is derived from an EMBL/GenBank/DDBJ whole genome shotgun (WGS) entry which is preliminary data.</text>
</comment>
<evidence type="ECO:0000313" key="3">
    <source>
        <dbReference type="Proteomes" id="UP001175000"/>
    </source>
</evidence>
<accession>A0AA39WRV8</accession>
<dbReference type="Proteomes" id="UP001175000">
    <property type="component" value="Unassembled WGS sequence"/>
</dbReference>
<evidence type="ECO:0000313" key="2">
    <source>
        <dbReference type="EMBL" id="KAK0620444.1"/>
    </source>
</evidence>
<organism evidence="2 3">
    <name type="scientific">Immersiella caudata</name>
    <dbReference type="NCBI Taxonomy" id="314043"/>
    <lineage>
        <taxon>Eukaryota</taxon>
        <taxon>Fungi</taxon>
        <taxon>Dikarya</taxon>
        <taxon>Ascomycota</taxon>
        <taxon>Pezizomycotina</taxon>
        <taxon>Sordariomycetes</taxon>
        <taxon>Sordariomycetidae</taxon>
        <taxon>Sordariales</taxon>
        <taxon>Lasiosphaeriaceae</taxon>
        <taxon>Immersiella</taxon>
    </lineage>
</organism>
<dbReference type="AlphaFoldDB" id="A0AA39WRV8"/>
<reference evidence="2" key="1">
    <citation type="submission" date="2023-06" db="EMBL/GenBank/DDBJ databases">
        <title>Genome-scale phylogeny and comparative genomics of the fungal order Sordariales.</title>
        <authorList>
            <consortium name="Lawrence Berkeley National Laboratory"/>
            <person name="Hensen N."/>
            <person name="Bonometti L."/>
            <person name="Westerberg I."/>
            <person name="Brannstrom I.O."/>
            <person name="Guillou S."/>
            <person name="Cros-Aarteil S."/>
            <person name="Calhoun S."/>
            <person name="Haridas S."/>
            <person name="Kuo A."/>
            <person name="Mondo S."/>
            <person name="Pangilinan J."/>
            <person name="Riley R."/>
            <person name="Labutti K."/>
            <person name="Andreopoulos B."/>
            <person name="Lipzen A."/>
            <person name="Chen C."/>
            <person name="Yanf M."/>
            <person name="Daum C."/>
            <person name="Ng V."/>
            <person name="Clum A."/>
            <person name="Steindorff A."/>
            <person name="Ohm R."/>
            <person name="Martin F."/>
            <person name="Silar P."/>
            <person name="Natvig D."/>
            <person name="Lalanne C."/>
            <person name="Gautier V."/>
            <person name="Ament-Velasquez S.L."/>
            <person name="Kruys A."/>
            <person name="Hutchinson M.I."/>
            <person name="Powell A.J."/>
            <person name="Barry K."/>
            <person name="Miller A.N."/>
            <person name="Grigoriev I.V."/>
            <person name="Debuchy R."/>
            <person name="Gladieux P."/>
            <person name="Thoren M.H."/>
            <person name="Johannesson H."/>
        </authorList>
    </citation>
    <scope>NUCLEOTIDE SEQUENCE</scope>
    <source>
        <strain evidence="2">CBS 606.72</strain>
    </source>
</reference>
<proteinExistence type="predicted"/>
<dbReference type="EMBL" id="JAULSU010000004">
    <property type="protein sequence ID" value="KAK0620444.1"/>
    <property type="molecule type" value="Genomic_DNA"/>
</dbReference>
<name>A0AA39WRV8_9PEZI</name>
<keyword evidence="3" id="KW-1185">Reference proteome</keyword>
<evidence type="ECO:0000256" key="1">
    <source>
        <dbReference type="SAM" id="MobiDB-lite"/>
    </source>
</evidence>
<gene>
    <name evidence="2" type="ORF">B0T14DRAFT_521435</name>
</gene>
<protein>
    <submittedName>
        <fullName evidence="2">Uncharacterized protein</fullName>
    </submittedName>
</protein>
<feature type="compositionally biased region" description="Basic and acidic residues" evidence="1">
    <location>
        <begin position="1"/>
        <end position="22"/>
    </location>
</feature>
<feature type="region of interest" description="Disordered" evidence="1">
    <location>
        <begin position="1"/>
        <end position="66"/>
    </location>
</feature>